<dbReference type="AlphaFoldDB" id="A0A1G7KAW2"/>
<dbReference type="RefSeq" id="WP_090114870.1">
    <property type="nucleotide sequence ID" value="NZ_FNAT01000011.1"/>
</dbReference>
<accession>A0A1G7KAW2</accession>
<gene>
    <name evidence="2" type="ORF">SAMN04488567_0154</name>
</gene>
<dbReference type="Proteomes" id="UP000198922">
    <property type="component" value="Unassembled WGS sequence"/>
</dbReference>
<sequence>MITMLRTLSTMQSNLNGRRQVADLSRQLQEAGQEATTGVKSDRYRALGSRAEGAMITRARQSRLEGFASSNATLDRRLEMIGRSLDDMRESLQTVLTLAAPNLGEQTVTGPQLQAAAEVALAQITGQVNRSYEGVSLFAGVENGVRALQPFDEQNPATGLSPRDVVAGVVGAGPGNAAAAATMADDLAAKFDAAAPGPDSYAATFYNGAARNGDGKGLQARIDEEEILDYGVQADDPAFANLVRGLSMLAAVDVGDLSDETAQVWVNRAVEAMERGRDGLLSAETRIGAQRRHLESTMQAQDARLTLYRQQVNELEGADPYEAATRLTQLQTQLEASYAVTARLSKLSFIDFMR</sequence>
<keyword evidence="2" id="KW-0969">Cilium</keyword>
<evidence type="ECO:0000313" key="2">
    <source>
        <dbReference type="EMBL" id="SDF34458.1"/>
    </source>
</evidence>
<reference evidence="3" key="1">
    <citation type="submission" date="2016-10" db="EMBL/GenBank/DDBJ databases">
        <authorList>
            <person name="Varghese N."/>
            <person name="Submissions S."/>
        </authorList>
    </citation>
    <scope>NUCLEOTIDE SEQUENCE [LARGE SCALE GENOMIC DNA]</scope>
    <source>
        <strain evidence="3">DSM 21424</strain>
    </source>
</reference>
<organism evidence="2 3">
    <name type="scientific">Limimaricola pyoseonensis</name>
    <dbReference type="NCBI Taxonomy" id="521013"/>
    <lineage>
        <taxon>Bacteria</taxon>
        <taxon>Pseudomonadati</taxon>
        <taxon>Pseudomonadota</taxon>
        <taxon>Alphaproteobacteria</taxon>
        <taxon>Rhodobacterales</taxon>
        <taxon>Paracoccaceae</taxon>
        <taxon>Limimaricola</taxon>
    </lineage>
</organism>
<feature type="domain" description="Flagellin C-terminal" evidence="1">
    <location>
        <begin position="280"/>
        <end position="351"/>
    </location>
</feature>
<dbReference type="SUPFAM" id="SSF64518">
    <property type="entry name" value="Phase 1 flagellin"/>
    <property type="match status" value="1"/>
</dbReference>
<evidence type="ECO:0000313" key="3">
    <source>
        <dbReference type="Proteomes" id="UP000198922"/>
    </source>
</evidence>
<keyword evidence="2" id="KW-0282">Flagellum</keyword>
<dbReference type="Gene3D" id="1.20.1330.10">
    <property type="entry name" value="f41 fragment of flagellin, N-terminal domain"/>
    <property type="match status" value="1"/>
</dbReference>
<dbReference type="OrthoDB" id="7312911at2"/>
<proteinExistence type="predicted"/>
<dbReference type="Pfam" id="PF00700">
    <property type="entry name" value="Flagellin_C"/>
    <property type="match status" value="1"/>
</dbReference>
<dbReference type="STRING" id="521013.SAMN04488567_0154"/>
<dbReference type="InterPro" id="IPR046358">
    <property type="entry name" value="Flagellin_C"/>
</dbReference>
<evidence type="ECO:0000259" key="1">
    <source>
        <dbReference type="Pfam" id="PF00700"/>
    </source>
</evidence>
<name>A0A1G7KAW2_9RHOB</name>
<keyword evidence="2" id="KW-0966">Cell projection</keyword>
<dbReference type="EMBL" id="FNAT01000011">
    <property type="protein sequence ID" value="SDF34458.1"/>
    <property type="molecule type" value="Genomic_DNA"/>
</dbReference>
<keyword evidence="3" id="KW-1185">Reference proteome</keyword>
<protein>
    <submittedName>
        <fullName evidence="2">Flagellar hook-associated protein 3 FlgL</fullName>
    </submittedName>
</protein>